<evidence type="ECO:0000313" key="9">
    <source>
        <dbReference type="Proteomes" id="UP000232693"/>
    </source>
</evidence>
<evidence type="ECO:0000256" key="3">
    <source>
        <dbReference type="ARBA" id="ARBA00022553"/>
    </source>
</evidence>
<dbReference type="GO" id="GO:0000976">
    <property type="term" value="F:transcription cis-regulatory region binding"/>
    <property type="evidence" value="ECO:0007669"/>
    <property type="project" value="TreeGrafter"/>
</dbReference>
<dbReference type="EMBL" id="CP025120">
    <property type="protein sequence ID" value="AUD78596.1"/>
    <property type="molecule type" value="Genomic_DNA"/>
</dbReference>
<keyword evidence="2" id="KW-0963">Cytoplasm</keyword>
<protein>
    <submittedName>
        <fullName evidence="8">DNA-binding response regulator</fullName>
    </submittedName>
</protein>
<evidence type="ECO:0000256" key="2">
    <source>
        <dbReference type="ARBA" id="ARBA00022490"/>
    </source>
</evidence>
<dbReference type="SMART" id="SM00448">
    <property type="entry name" value="REC"/>
    <property type="match status" value="1"/>
</dbReference>
<dbReference type="GO" id="GO:0032993">
    <property type="term" value="C:protein-DNA complex"/>
    <property type="evidence" value="ECO:0007669"/>
    <property type="project" value="TreeGrafter"/>
</dbReference>
<evidence type="ECO:0000256" key="4">
    <source>
        <dbReference type="ARBA" id="ARBA00023012"/>
    </source>
</evidence>
<comment type="subcellular location">
    <subcellularLocation>
        <location evidence="1">Cytoplasm</location>
    </subcellularLocation>
</comment>
<organism evidence="8 9">
    <name type="scientific">Kangiella profundi</name>
    <dbReference type="NCBI Taxonomy" id="1561924"/>
    <lineage>
        <taxon>Bacteria</taxon>
        <taxon>Pseudomonadati</taxon>
        <taxon>Pseudomonadota</taxon>
        <taxon>Gammaproteobacteria</taxon>
        <taxon>Kangiellales</taxon>
        <taxon>Kangiellaceae</taxon>
        <taxon>Kangiella</taxon>
    </lineage>
</organism>
<dbReference type="InterPro" id="IPR001789">
    <property type="entry name" value="Sig_transdc_resp-reg_receiver"/>
</dbReference>
<keyword evidence="9" id="KW-1185">Reference proteome</keyword>
<keyword evidence="5" id="KW-0805">Transcription regulation</keyword>
<dbReference type="CDD" id="cd00383">
    <property type="entry name" value="trans_reg_C"/>
    <property type="match status" value="1"/>
</dbReference>
<reference evidence="8 9" key="1">
    <citation type="submission" date="2017-12" db="EMBL/GenBank/DDBJ databases">
        <title>Kangiella profundi FT102 completed genome.</title>
        <authorList>
            <person name="Xu J."/>
            <person name="Wang J."/>
            <person name="Lu Y."/>
        </authorList>
    </citation>
    <scope>NUCLEOTIDE SEQUENCE [LARGE SCALE GENOMIC DNA]</scope>
    <source>
        <strain evidence="8 9">FT102</strain>
    </source>
</reference>
<dbReference type="Gene3D" id="6.10.250.690">
    <property type="match status" value="1"/>
</dbReference>
<dbReference type="FunFam" id="3.40.50.2300:FF:000001">
    <property type="entry name" value="DNA-binding response regulator PhoB"/>
    <property type="match status" value="1"/>
</dbReference>
<evidence type="ECO:0000256" key="6">
    <source>
        <dbReference type="ARBA" id="ARBA00023125"/>
    </source>
</evidence>
<dbReference type="GO" id="GO:0006355">
    <property type="term" value="P:regulation of DNA-templated transcription"/>
    <property type="evidence" value="ECO:0007669"/>
    <property type="project" value="InterPro"/>
</dbReference>
<dbReference type="InterPro" id="IPR036388">
    <property type="entry name" value="WH-like_DNA-bd_sf"/>
</dbReference>
<dbReference type="OrthoDB" id="9802426at2"/>
<dbReference type="InterPro" id="IPR016032">
    <property type="entry name" value="Sig_transdc_resp-reg_C-effctor"/>
</dbReference>
<sequence length="229" mass="25696">MSQTILLVEDDDKLASLVAEFLESNDYQVQIEANGTKAIDLIIEQQPRAVILDVMLPGADGLTVCRTVRPHYSGPILMLTSMSDDIDEVAGLETGADDYLSKPVKSRVLLAHLRALLRRVEVSETLESGTEFIHAGKVKINPQNRTVISDGQVVHLTTAEYNLLWLLAERSGEVVSREELHRKTFRLEYDGTDRSIDLRISRLRKKLGDDPKLPYIIKTIRGEGYLLTK</sequence>
<evidence type="ECO:0000256" key="7">
    <source>
        <dbReference type="ARBA" id="ARBA00023163"/>
    </source>
</evidence>
<evidence type="ECO:0000256" key="1">
    <source>
        <dbReference type="ARBA" id="ARBA00004496"/>
    </source>
</evidence>
<dbReference type="Pfam" id="PF00486">
    <property type="entry name" value="Trans_reg_C"/>
    <property type="match status" value="1"/>
</dbReference>
<dbReference type="InterPro" id="IPR001867">
    <property type="entry name" value="OmpR/PhoB-type_DNA-bd"/>
</dbReference>
<dbReference type="InterPro" id="IPR039420">
    <property type="entry name" value="WalR-like"/>
</dbReference>
<dbReference type="Gene3D" id="1.10.10.10">
    <property type="entry name" value="Winged helix-like DNA-binding domain superfamily/Winged helix DNA-binding domain"/>
    <property type="match status" value="1"/>
</dbReference>
<dbReference type="PANTHER" id="PTHR48111">
    <property type="entry name" value="REGULATOR OF RPOS"/>
    <property type="match status" value="1"/>
</dbReference>
<keyword evidence="7" id="KW-0804">Transcription</keyword>
<dbReference type="PROSITE" id="PS50110">
    <property type="entry name" value="RESPONSE_REGULATORY"/>
    <property type="match status" value="1"/>
</dbReference>
<dbReference type="PANTHER" id="PTHR48111:SF47">
    <property type="entry name" value="TRANSCRIPTIONAL REGULATORY PROTEIN RSTA"/>
    <property type="match status" value="1"/>
</dbReference>
<keyword evidence="3" id="KW-0597">Phosphoprotein</keyword>
<dbReference type="KEGG" id="kpd:CW740_04740"/>
<dbReference type="InterPro" id="IPR011006">
    <property type="entry name" value="CheY-like_superfamily"/>
</dbReference>
<dbReference type="GO" id="GO:0000156">
    <property type="term" value="F:phosphorelay response regulator activity"/>
    <property type="evidence" value="ECO:0007669"/>
    <property type="project" value="TreeGrafter"/>
</dbReference>
<keyword evidence="6 8" id="KW-0238">DNA-binding</keyword>
<keyword evidence="4" id="KW-0902">Two-component regulatory system</keyword>
<dbReference type="SUPFAM" id="SSF46894">
    <property type="entry name" value="C-terminal effector domain of the bipartite response regulators"/>
    <property type="match status" value="1"/>
</dbReference>
<dbReference type="RefSeq" id="WP_106646460.1">
    <property type="nucleotide sequence ID" value="NZ_BMGO01000002.1"/>
</dbReference>
<evidence type="ECO:0000256" key="5">
    <source>
        <dbReference type="ARBA" id="ARBA00023015"/>
    </source>
</evidence>
<proteinExistence type="predicted"/>
<dbReference type="PROSITE" id="PS51755">
    <property type="entry name" value="OMPR_PHOB"/>
    <property type="match status" value="1"/>
</dbReference>
<evidence type="ECO:0000313" key="8">
    <source>
        <dbReference type="EMBL" id="AUD78596.1"/>
    </source>
</evidence>
<dbReference type="Gene3D" id="3.40.50.2300">
    <property type="match status" value="1"/>
</dbReference>
<gene>
    <name evidence="8" type="ORF">CW740_04740</name>
</gene>
<name>A0A2K9ADX9_9GAMM</name>
<dbReference type="GO" id="GO:0005829">
    <property type="term" value="C:cytosol"/>
    <property type="evidence" value="ECO:0007669"/>
    <property type="project" value="TreeGrafter"/>
</dbReference>
<dbReference type="FunFam" id="1.10.10.10:FF:000099">
    <property type="entry name" value="Two-component system response regulator TorR"/>
    <property type="match status" value="1"/>
</dbReference>
<dbReference type="SMART" id="SM00862">
    <property type="entry name" value="Trans_reg_C"/>
    <property type="match status" value="1"/>
</dbReference>
<dbReference type="AlphaFoldDB" id="A0A2K9ADX9"/>
<dbReference type="Pfam" id="PF00072">
    <property type="entry name" value="Response_reg"/>
    <property type="match status" value="1"/>
</dbReference>
<dbReference type="SUPFAM" id="SSF52172">
    <property type="entry name" value="CheY-like"/>
    <property type="match status" value="1"/>
</dbReference>
<accession>A0A2K9ADX9</accession>
<dbReference type="Proteomes" id="UP000232693">
    <property type="component" value="Chromosome"/>
</dbReference>